<dbReference type="InterPro" id="IPR027640">
    <property type="entry name" value="Kinesin-like_fam"/>
</dbReference>
<evidence type="ECO:0000256" key="3">
    <source>
        <dbReference type="ARBA" id="ARBA00022701"/>
    </source>
</evidence>
<dbReference type="GO" id="GO:0005874">
    <property type="term" value="C:microtubule"/>
    <property type="evidence" value="ECO:0007669"/>
    <property type="project" value="UniProtKB-KW"/>
</dbReference>
<dbReference type="Pfam" id="PF00225">
    <property type="entry name" value="Kinesin"/>
    <property type="match status" value="1"/>
</dbReference>
<evidence type="ECO:0000256" key="6">
    <source>
        <dbReference type="ARBA" id="ARBA00023175"/>
    </source>
</evidence>
<keyword evidence="5 9" id="KW-0067">ATP-binding</keyword>
<feature type="compositionally biased region" description="Polar residues" evidence="11">
    <location>
        <begin position="520"/>
        <end position="531"/>
    </location>
</feature>
<evidence type="ECO:0000256" key="2">
    <source>
        <dbReference type="ARBA" id="ARBA00022490"/>
    </source>
</evidence>
<dbReference type="FunFam" id="3.40.850.10:FF:000012">
    <property type="entry name" value="Kinesin-like protein"/>
    <property type="match status" value="1"/>
</dbReference>
<evidence type="ECO:0000256" key="1">
    <source>
        <dbReference type="ARBA" id="ARBA00004245"/>
    </source>
</evidence>
<dbReference type="SUPFAM" id="SSF52540">
    <property type="entry name" value="P-loop containing nucleoside triphosphate hydrolases"/>
    <property type="match status" value="1"/>
</dbReference>
<protein>
    <recommendedName>
        <fullName evidence="10">Kinesin-like protein</fullName>
    </recommendedName>
</protein>
<organism evidence="13">
    <name type="scientific">Corethron hystrix</name>
    <dbReference type="NCBI Taxonomy" id="216773"/>
    <lineage>
        <taxon>Eukaryota</taxon>
        <taxon>Sar</taxon>
        <taxon>Stramenopiles</taxon>
        <taxon>Ochrophyta</taxon>
        <taxon>Bacillariophyta</taxon>
        <taxon>Coscinodiscophyceae</taxon>
        <taxon>Corethrophycidae</taxon>
        <taxon>Corethrales</taxon>
        <taxon>Corethraceae</taxon>
        <taxon>Corethron</taxon>
    </lineage>
</organism>
<feature type="region of interest" description="Disordered" evidence="11">
    <location>
        <begin position="505"/>
        <end position="549"/>
    </location>
</feature>
<evidence type="ECO:0000259" key="12">
    <source>
        <dbReference type="PROSITE" id="PS50067"/>
    </source>
</evidence>
<dbReference type="PANTHER" id="PTHR47971:SF8">
    <property type="entry name" value="KINESIN-LIKE PROTEIN"/>
    <property type="match status" value="1"/>
</dbReference>
<dbReference type="InterPro" id="IPR001752">
    <property type="entry name" value="Kinesin_motor_dom"/>
</dbReference>
<dbReference type="PROSITE" id="PS50067">
    <property type="entry name" value="KINESIN_MOTOR_2"/>
    <property type="match status" value="1"/>
</dbReference>
<dbReference type="PROSITE" id="PS00411">
    <property type="entry name" value="KINESIN_MOTOR_1"/>
    <property type="match status" value="1"/>
</dbReference>
<dbReference type="AlphaFoldDB" id="A0A7S1BSP1"/>
<feature type="region of interest" description="Disordered" evidence="11">
    <location>
        <begin position="604"/>
        <end position="648"/>
    </location>
</feature>
<evidence type="ECO:0000256" key="7">
    <source>
        <dbReference type="ARBA" id="ARBA00023212"/>
    </source>
</evidence>
<sequence>MIYKHPSGIPFPYRRQCRARYDEPMSPYPPMTTSSRSKQGGRSPARKSPSLFSSGPGKTKDGTRRAIERMEAEREARRIAMANRKIERAEEEQRNIAAGNPGDVDFIGQVRSWRQDNAPVSRERETFRGKICICVRKRPVSDKERAKKDHDSVTVRNPTVYVHSAKLKVDGITKYLDHNGFAFDHSFDEAGSTEDVYRYTTFPLVEFVVEGRGGRATCFAYGQTGSGKTHTMSGIQTMVAEDIFAMLHLHEEDDDDGRNAQCRRSETTVTVSFYELYGGRCQDLLNERRMLKILEDGKGEVVVTGLEEFEAENPEELMCLVEKGNRLRTTHATEANDTSSRSHAVCQIALRDKNNGRLKGKLSLVDLAGSERGSDTKSHNRQRRTESAEINKSLLALKECIRALDNGGGQSHVPYRSSKLTLVLKDCFTSPLARTTMVATVSPGASSCDHTINTLRYADRVKEKKVLENSSVHGFRFEKNREKFLESCNDFRDFPNGFYHAKNFNNHTISPGKRTKSKQARSVSPFAQSRSESARVSPPTAHIKQHRSNTTCPFRARMSPYKSPRKNPAVSSESNIAISDAAPSSNITVRNSPMQSPARLNLNADASKSFERPKSAKKRSIPLYEEGPSSTEEECTGEEHEVEGDNMDDGFSLDNYFEEEEGLLNLHMNIIQQTAELLTEEGHLLQGIQVNGCNDYDIDEYATKLEVILEKRMESIQLLQEKLTSFKKKLE</sequence>
<evidence type="ECO:0000256" key="5">
    <source>
        <dbReference type="ARBA" id="ARBA00022840"/>
    </source>
</evidence>
<keyword evidence="4 9" id="KW-0547">Nucleotide-binding</keyword>
<keyword evidence="3 10" id="KW-0493">Microtubule</keyword>
<evidence type="ECO:0000256" key="9">
    <source>
        <dbReference type="PROSITE-ProRule" id="PRU00283"/>
    </source>
</evidence>
<dbReference type="InterPro" id="IPR027417">
    <property type="entry name" value="P-loop_NTPase"/>
</dbReference>
<accession>A0A7S1BSP1</accession>
<dbReference type="InterPro" id="IPR036961">
    <property type="entry name" value="Kinesin_motor_dom_sf"/>
</dbReference>
<dbReference type="EMBL" id="HBFR01032978">
    <property type="protein sequence ID" value="CAD8896813.1"/>
    <property type="molecule type" value="Transcribed_RNA"/>
</dbReference>
<comment type="subcellular location">
    <subcellularLocation>
        <location evidence="1">Cytoplasm</location>
        <location evidence="1">Cytoskeleton</location>
    </subcellularLocation>
</comment>
<dbReference type="PRINTS" id="PR00380">
    <property type="entry name" value="KINESINHEAVY"/>
</dbReference>
<dbReference type="GO" id="GO:0003777">
    <property type="term" value="F:microtubule motor activity"/>
    <property type="evidence" value="ECO:0007669"/>
    <property type="project" value="InterPro"/>
</dbReference>
<dbReference type="GO" id="GO:0008017">
    <property type="term" value="F:microtubule binding"/>
    <property type="evidence" value="ECO:0007669"/>
    <property type="project" value="InterPro"/>
</dbReference>
<dbReference type="CDD" id="cd01367">
    <property type="entry name" value="KISc_KIF2_like"/>
    <property type="match status" value="1"/>
</dbReference>
<dbReference type="InterPro" id="IPR019821">
    <property type="entry name" value="Kinesin_motor_CS"/>
</dbReference>
<evidence type="ECO:0000256" key="11">
    <source>
        <dbReference type="SAM" id="MobiDB-lite"/>
    </source>
</evidence>
<name>A0A7S1BSP1_9STRA</name>
<dbReference type="PANTHER" id="PTHR47971">
    <property type="entry name" value="KINESIN-RELATED PROTEIN 6"/>
    <property type="match status" value="1"/>
</dbReference>
<feature type="region of interest" description="Disordered" evidence="11">
    <location>
        <begin position="1"/>
        <end position="65"/>
    </location>
</feature>
<dbReference type="GO" id="GO:0007018">
    <property type="term" value="P:microtubule-based movement"/>
    <property type="evidence" value="ECO:0007669"/>
    <property type="project" value="InterPro"/>
</dbReference>
<keyword evidence="7" id="KW-0206">Cytoskeleton</keyword>
<evidence type="ECO:0000256" key="10">
    <source>
        <dbReference type="RuleBase" id="RU000394"/>
    </source>
</evidence>
<gene>
    <name evidence="13" type="ORF">CHYS00102_LOCUS24027</name>
</gene>
<proteinExistence type="inferred from homology"/>
<evidence type="ECO:0000256" key="8">
    <source>
        <dbReference type="ARBA" id="ARBA00061030"/>
    </source>
</evidence>
<dbReference type="Gene3D" id="3.40.850.10">
    <property type="entry name" value="Kinesin motor domain"/>
    <property type="match status" value="1"/>
</dbReference>
<evidence type="ECO:0000313" key="13">
    <source>
        <dbReference type="EMBL" id="CAD8896813.1"/>
    </source>
</evidence>
<keyword evidence="2" id="KW-0963">Cytoplasm</keyword>
<dbReference type="GO" id="GO:0005524">
    <property type="term" value="F:ATP binding"/>
    <property type="evidence" value="ECO:0007669"/>
    <property type="project" value="UniProtKB-UniRule"/>
</dbReference>
<keyword evidence="6 9" id="KW-0505">Motor protein</keyword>
<evidence type="ECO:0000256" key="4">
    <source>
        <dbReference type="ARBA" id="ARBA00022741"/>
    </source>
</evidence>
<feature type="domain" description="Kinesin motor" evidence="12">
    <location>
        <begin position="130"/>
        <end position="464"/>
    </location>
</feature>
<dbReference type="GO" id="GO:0007019">
    <property type="term" value="P:microtubule depolymerization"/>
    <property type="evidence" value="ECO:0007669"/>
    <property type="project" value="TreeGrafter"/>
</dbReference>
<reference evidence="13" key="1">
    <citation type="submission" date="2021-01" db="EMBL/GenBank/DDBJ databases">
        <authorList>
            <person name="Corre E."/>
            <person name="Pelletier E."/>
            <person name="Niang G."/>
            <person name="Scheremetjew M."/>
            <person name="Finn R."/>
            <person name="Kale V."/>
            <person name="Holt S."/>
            <person name="Cochrane G."/>
            <person name="Meng A."/>
            <person name="Brown T."/>
            <person name="Cohen L."/>
        </authorList>
    </citation>
    <scope>NUCLEOTIDE SEQUENCE</scope>
    <source>
        <strain evidence="13">308</strain>
    </source>
</reference>
<dbReference type="SMART" id="SM00129">
    <property type="entry name" value="KISc"/>
    <property type="match status" value="1"/>
</dbReference>
<feature type="compositionally biased region" description="Acidic residues" evidence="11">
    <location>
        <begin position="631"/>
        <end position="648"/>
    </location>
</feature>
<feature type="binding site" evidence="9">
    <location>
        <begin position="222"/>
        <end position="229"/>
    </location>
    <ligand>
        <name>ATP</name>
        <dbReference type="ChEBI" id="CHEBI:30616"/>
    </ligand>
</feature>
<comment type="similarity">
    <text evidence="8">Belongs to the TRAFAC class myosin-kinesin ATPase superfamily. Kinesin family. KIN-13 subfamily.</text>
</comment>